<accession>A0A4R8S0L3</accession>
<reference evidence="1 2" key="1">
    <citation type="journal article" date="2019" name="Sci. Rep.">
        <title>Extended insight into the Mycobacterium chelonae-abscessus complex through whole genome sequencing of Mycobacterium salmoniphilum outbreak and Mycobacterium salmoniphilum-like strains.</title>
        <authorList>
            <person name="Behra P.R.K."/>
            <person name="Das S."/>
            <person name="Pettersson B.M.F."/>
            <person name="Shirreff L."/>
            <person name="DuCote T."/>
            <person name="Jacobsson K.G."/>
            <person name="Ennis D.G."/>
            <person name="Kirsebom L.A."/>
        </authorList>
    </citation>
    <scope>NUCLEOTIDE SEQUENCE [LARGE SCALE GENOMIC DNA]</scope>
    <source>
        <strain evidence="1 2">DE 4585</strain>
    </source>
</reference>
<dbReference type="AlphaFoldDB" id="A0A4R8S0L3"/>
<evidence type="ECO:0000313" key="1">
    <source>
        <dbReference type="EMBL" id="TDZ80089.1"/>
    </source>
</evidence>
<organism evidence="1 2">
    <name type="scientific">Mycobacteroides salmoniphilum</name>
    <dbReference type="NCBI Taxonomy" id="404941"/>
    <lineage>
        <taxon>Bacteria</taxon>
        <taxon>Bacillati</taxon>
        <taxon>Actinomycetota</taxon>
        <taxon>Actinomycetes</taxon>
        <taxon>Mycobacteriales</taxon>
        <taxon>Mycobacteriaceae</taxon>
        <taxon>Mycobacteroides</taxon>
    </lineage>
</organism>
<gene>
    <name evidence="1" type="ORF">DE4585_03840</name>
</gene>
<dbReference type="Proteomes" id="UP000295117">
    <property type="component" value="Unassembled WGS sequence"/>
</dbReference>
<evidence type="ECO:0000313" key="2">
    <source>
        <dbReference type="Proteomes" id="UP000295117"/>
    </source>
</evidence>
<protein>
    <submittedName>
        <fullName evidence="1">Uncharacterized protein</fullName>
    </submittedName>
</protein>
<comment type="caution">
    <text evidence="1">The sequence shown here is derived from an EMBL/GenBank/DDBJ whole genome shotgun (WGS) entry which is preliminary data.</text>
</comment>
<sequence>MNHQKLVHILRAACNIAHDKEVVVIGSQAILGSYDDSELSAAVVMSR</sequence>
<dbReference type="EMBL" id="PECH01000008">
    <property type="protein sequence ID" value="TDZ80089.1"/>
    <property type="molecule type" value="Genomic_DNA"/>
</dbReference>
<proteinExistence type="predicted"/>
<name>A0A4R8S0L3_9MYCO</name>